<feature type="transmembrane region" description="Helical" evidence="2">
    <location>
        <begin position="141"/>
        <end position="165"/>
    </location>
</feature>
<feature type="compositionally biased region" description="Low complexity" evidence="1">
    <location>
        <begin position="454"/>
        <end position="469"/>
    </location>
</feature>
<evidence type="ECO:0000256" key="2">
    <source>
        <dbReference type="SAM" id="Phobius"/>
    </source>
</evidence>
<dbReference type="EMBL" id="MU859090">
    <property type="protein sequence ID" value="KAK3954422.1"/>
    <property type="molecule type" value="Genomic_DNA"/>
</dbReference>
<comment type="caution">
    <text evidence="3">The sequence shown here is derived from an EMBL/GenBank/DDBJ whole genome shotgun (WGS) entry which is preliminary data.</text>
</comment>
<dbReference type="Proteomes" id="UP001303222">
    <property type="component" value="Unassembled WGS sequence"/>
</dbReference>
<feature type="transmembrane region" description="Helical" evidence="2">
    <location>
        <begin position="39"/>
        <end position="59"/>
    </location>
</feature>
<dbReference type="InterPro" id="IPR021460">
    <property type="entry name" value="DUF3112"/>
</dbReference>
<organism evidence="3 4">
    <name type="scientific">Pseudoneurospora amorphoporcata</name>
    <dbReference type="NCBI Taxonomy" id="241081"/>
    <lineage>
        <taxon>Eukaryota</taxon>
        <taxon>Fungi</taxon>
        <taxon>Dikarya</taxon>
        <taxon>Ascomycota</taxon>
        <taxon>Pezizomycotina</taxon>
        <taxon>Sordariomycetes</taxon>
        <taxon>Sordariomycetidae</taxon>
        <taxon>Sordariales</taxon>
        <taxon>Sordariaceae</taxon>
        <taxon>Pseudoneurospora</taxon>
    </lineage>
</organism>
<proteinExistence type="predicted"/>
<evidence type="ECO:0000313" key="3">
    <source>
        <dbReference type="EMBL" id="KAK3954422.1"/>
    </source>
</evidence>
<keyword evidence="2" id="KW-1133">Transmembrane helix</keyword>
<sequence>MGTPKSEQGVAPSSGPPYLPPYAPVGGIPSFKHDLVPCIIFLIMFFLVAAVHMILFQLNRRRGIKFVFSALLFGFCMARITAVSMRLVWASDSDNPRLAIAANVFILLGGVIIVIVNLFFTQRLLRAIHPRQGWKTLWNNIFWGLLISIVSALIIIIAATVHFFFTLDTKTRYAERILLLTCSTWLTSMSFLPLVASGYFGWCIFKPAVDPTAIEDFGTGSVKRKIRVLLFGSLMATLGTGFRLGANFAGREIGHATWYHSHAAFYVFNFTIEILTVVVYAAFRIDKLFWVPDGARGPGDYNREPEESPPQTPPPGTPPGPPPGAPPGDQDRPDAPPGQRRGDIHMEYMDNERVGRPATAAKAPNWDQTAVQPSDASDTTKTPGQSLSPVSSRPLLAGSPTTAPETSMSESGAQASSSAATGIRAPAPSSSQNEAPTAPGSESRQEGAFSSLHVRAAGAARAAVTAGPADNGQDRHVHFKGQNEEPGGVIEGDGEGVGGSSGQPSIRPASSVYSTDGNGNNTVNERVTSWEPS</sequence>
<feature type="transmembrane region" description="Helical" evidence="2">
    <location>
        <begin position="177"/>
        <end position="205"/>
    </location>
</feature>
<accession>A0AAN6SHE1</accession>
<feature type="transmembrane region" description="Helical" evidence="2">
    <location>
        <begin position="100"/>
        <end position="120"/>
    </location>
</feature>
<feature type="compositionally biased region" description="Polar residues" evidence="1">
    <location>
        <begin position="366"/>
        <end position="391"/>
    </location>
</feature>
<dbReference type="AlphaFoldDB" id="A0AAN6SHE1"/>
<dbReference type="PANTHER" id="PTHR35184:SF1">
    <property type="entry name" value="INTEGRAL MEMBRANE PROTEIN"/>
    <property type="match status" value="1"/>
</dbReference>
<evidence type="ECO:0000256" key="1">
    <source>
        <dbReference type="SAM" id="MobiDB-lite"/>
    </source>
</evidence>
<feature type="compositionally biased region" description="Basic and acidic residues" evidence="1">
    <location>
        <begin position="329"/>
        <end position="343"/>
    </location>
</feature>
<feature type="region of interest" description="Disordered" evidence="1">
    <location>
        <begin position="357"/>
        <end position="533"/>
    </location>
</feature>
<feature type="compositionally biased region" description="Polar residues" evidence="1">
    <location>
        <begin position="511"/>
        <end position="533"/>
    </location>
</feature>
<evidence type="ECO:0000313" key="4">
    <source>
        <dbReference type="Proteomes" id="UP001303222"/>
    </source>
</evidence>
<feature type="transmembrane region" description="Helical" evidence="2">
    <location>
        <begin position="66"/>
        <end position="88"/>
    </location>
</feature>
<protein>
    <submittedName>
        <fullName evidence="3">Uncharacterized protein</fullName>
    </submittedName>
</protein>
<dbReference type="PANTHER" id="PTHR35184">
    <property type="entry name" value="YALI0C10208P"/>
    <property type="match status" value="1"/>
</dbReference>
<reference evidence="3" key="1">
    <citation type="journal article" date="2023" name="Mol. Phylogenet. Evol.">
        <title>Genome-scale phylogeny and comparative genomics of the fungal order Sordariales.</title>
        <authorList>
            <person name="Hensen N."/>
            <person name="Bonometti L."/>
            <person name="Westerberg I."/>
            <person name="Brannstrom I.O."/>
            <person name="Guillou S."/>
            <person name="Cros-Aarteil S."/>
            <person name="Calhoun S."/>
            <person name="Haridas S."/>
            <person name="Kuo A."/>
            <person name="Mondo S."/>
            <person name="Pangilinan J."/>
            <person name="Riley R."/>
            <person name="LaButti K."/>
            <person name="Andreopoulos B."/>
            <person name="Lipzen A."/>
            <person name="Chen C."/>
            <person name="Yan M."/>
            <person name="Daum C."/>
            <person name="Ng V."/>
            <person name="Clum A."/>
            <person name="Steindorff A."/>
            <person name="Ohm R.A."/>
            <person name="Martin F."/>
            <person name="Silar P."/>
            <person name="Natvig D.O."/>
            <person name="Lalanne C."/>
            <person name="Gautier V."/>
            <person name="Ament-Velasquez S.L."/>
            <person name="Kruys A."/>
            <person name="Hutchinson M.I."/>
            <person name="Powell A.J."/>
            <person name="Barry K."/>
            <person name="Miller A.N."/>
            <person name="Grigoriev I.V."/>
            <person name="Debuchy R."/>
            <person name="Gladieux P."/>
            <person name="Hiltunen Thoren M."/>
            <person name="Johannesson H."/>
        </authorList>
    </citation>
    <scope>NUCLEOTIDE SEQUENCE</scope>
    <source>
        <strain evidence="3">CBS 626.80</strain>
    </source>
</reference>
<keyword evidence="2" id="KW-0812">Transmembrane</keyword>
<dbReference type="Pfam" id="PF11309">
    <property type="entry name" value="DUF3112"/>
    <property type="match status" value="1"/>
</dbReference>
<keyword evidence="4" id="KW-1185">Reference proteome</keyword>
<reference evidence="3" key="2">
    <citation type="submission" date="2023-06" db="EMBL/GenBank/DDBJ databases">
        <authorList>
            <consortium name="Lawrence Berkeley National Laboratory"/>
            <person name="Mondo S.J."/>
            <person name="Hensen N."/>
            <person name="Bonometti L."/>
            <person name="Westerberg I."/>
            <person name="Brannstrom I.O."/>
            <person name="Guillou S."/>
            <person name="Cros-Aarteil S."/>
            <person name="Calhoun S."/>
            <person name="Haridas S."/>
            <person name="Kuo A."/>
            <person name="Pangilinan J."/>
            <person name="Riley R."/>
            <person name="Labutti K."/>
            <person name="Andreopoulos B."/>
            <person name="Lipzen A."/>
            <person name="Chen C."/>
            <person name="Yanf M."/>
            <person name="Daum C."/>
            <person name="Ng V."/>
            <person name="Clum A."/>
            <person name="Steindorff A."/>
            <person name="Ohm R."/>
            <person name="Martin F."/>
            <person name="Silar P."/>
            <person name="Natvig D."/>
            <person name="Lalanne C."/>
            <person name="Gautier V."/>
            <person name="Ament-Velasquez S.L."/>
            <person name="Kruys A."/>
            <person name="Hutchinson M.I."/>
            <person name="Powell A.J."/>
            <person name="Barry K."/>
            <person name="Miller A.N."/>
            <person name="Grigoriev I.V."/>
            <person name="Debuchy R."/>
            <person name="Gladieux P."/>
            <person name="Thoren M.H."/>
            <person name="Johannesson H."/>
        </authorList>
    </citation>
    <scope>NUCLEOTIDE SEQUENCE</scope>
    <source>
        <strain evidence="3">CBS 626.80</strain>
    </source>
</reference>
<gene>
    <name evidence="3" type="ORF">QBC32DRAFT_336326</name>
</gene>
<feature type="transmembrane region" description="Helical" evidence="2">
    <location>
        <begin position="264"/>
        <end position="283"/>
    </location>
</feature>
<feature type="compositionally biased region" description="Low complexity" evidence="1">
    <location>
        <begin position="407"/>
        <end position="420"/>
    </location>
</feature>
<keyword evidence="2" id="KW-0472">Membrane</keyword>
<feature type="transmembrane region" description="Helical" evidence="2">
    <location>
        <begin position="226"/>
        <end position="244"/>
    </location>
</feature>
<feature type="compositionally biased region" description="Pro residues" evidence="1">
    <location>
        <begin position="308"/>
        <end position="326"/>
    </location>
</feature>
<name>A0AAN6SHE1_9PEZI</name>
<feature type="region of interest" description="Disordered" evidence="1">
    <location>
        <begin position="299"/>
        <end position="343"/>
    </location>
</feature>
<feature type="compositionally biased region" description="Gly residues" evidence="1">
    <location>
        <begin position="489"/>
        <end position="501"/>
    </location>
</feature>